<proteinExistence type="predicted"/>
<feature type="compositionally biased region" description="Basic and acidic residues" evidence="1">
    <location>
        <begin position="744"/>
        <end position="757"/>
    </location>
</feature>
<organism evidence="4">
    <name type="scientific">Sarcoptes scabiei</name>
    <name type="common">Itch mite</name>
    <name type="synonym">Acarus scabiei</name>
    <dbReference type="NCBI Taxonomy" id="52283"/>
    <lineage>
        <taxon>Eukaryota</taxon>
        <taxon>Metazoa</taxon>
        <taxon>Ecdysozoa</taxon>
        <taxon>Arthropoda</taxon>
        <taxon>Chelicerata</taxon>
        <taxon>Arachnida</taxon>
        <taxon>Acari</taxon>
        <taxon>Acariformes</taxon>
        <taxon>Sarcoptiformes</taxon>
        <taxon>Astigmata</taxon>
        <taxon>Psoroptidia</taxon>
        <taxon>Sarcoptoidea</taxon>
        <taxon>Sarcoptidae</taxon>
        <taxon>Sarcoptinae</taxon>
        <taxon>Sarcoptes</taxon>
    </lineage>
</organism>
<dbReference type="InterPro" id="IPR002557">
    <property type="entry name" value="Chitin-bd_dom"/>
</dbReference>
<evidence type="ECO:0000313" key="4">
    <source>
        <dbReference type="EMBL" id="KAF7494880.1"/>
    </source>
</evidence>
<evidence type="ECO:0000256" key="1">
    <source>
        <dbReference type="SAM" id="MobiDB-lite"/>
    </source>
</evidence>
<feature type="compositionally biased region" description="Low complexity" evidence="1">
    <location>
        <begin position="444"/>
        <end position="456"/>
    </location>
</feature>
<feature type="region of interest" description="Disordered" evidence="1">
    <location>
        <begin position="428"/>
        <end position="456"/>
    </location>
</feature>
<name>A0A834VGI9_SARSC</name>
<keyword evidence="6" id="KW-1185">Reference proteome</keyword>
<evidence type="ECO:0000259" key="3">
    <source>
        <dbReference type="PROSITE" id="PS50940"/>
    </source>
</evidence>
<dbReference type="PROSITE" id="PS50940">
    <property type="entry name" value="CHIT_BIND_II"/>
    <property type="match status" value="1"/>
</dbReference>
<feature type="region of interest" description="Disordered" evidence="1">
    <location>
        <begin position="773"/>
        <end position="811"/>
    </location>
</feature>
<gene>
    <name evidence="4" type="ORF">SSS_5714</name>
</gene>
<dbReference type="GO" id="GO:0008061">
    <property type="term" value="F:chitin binding"/>
    <property type="evidence" value="ECO:0007669"/>
    <property type="project" value="InterPro"/>
</dbReference>
<dbReference type="EnsemblMetazoa" id="SSS_5714s_mrna">
    <property type="protein sequence ID" value="KAF7494880.1"/>
    <property type="gene ID" value="SSS_5714"/>
</dbReference>
<feature type="chain" id="PRO_5038316245" description="Chitin-binding type-2 domain-containing protein" evidence="2">
    <location>
        <begin position="21"/>
        <end position="1128"/>
    </location>
</feature>
<feature type="compositionally biased region" description="Low complexity" evidence="1">
    <location>
        <begin position="358"/>
        <end position="390"/>
    </location>
</feature>
<evidence type="ECO:0000256" key="2">
    <source>
        <dbReference type="SAM" id="SignalP"/>
    </source>
</evidence>
<protein>
    <recommendedName>
        <fullName evidence="3">Chitin-binding type-2 domain-containing protein</fullName>
    </recommendedName>
</protein>
<dbReference type="SUPFAM" id="SSF57625">
    <property type="entry name" value="Invertebrate chitin-binding proteins"/>
    <property type="match status" value="1"/>
</dbReference>
<reference evidence="5" key="3">
    <citation type="submission" date="2022-06" db="UniProtKB">
        <authorList>
            <consortium name="EnsemblMetazoa"/>
        </authorList>
    </citation>
    <scope>IDENTIFICATION</scope>
</reference>
<evidence type="ECO:0000313" key="6">
    <source>
        <dbReference type="Proteomes" id="UP000070412"/>
    </source>
</evidence>
<dbReference type="Gene3D" id="2.170.140.10">
    <property type="entry name" value="Chitin binding domain"/>
    <property type="match status" value="1"/>
</dbReference>
<dbReference type="GO" id="GO:0005576">
    <property type="term" value="C:extracellular region"/>
    <property type="evidence" value="ECO:0007669"/>
    <property type="project" value="InterPro"/>
</dbReference>
<feature type="region of interest" description="Disordered" evidence="1">
    <location>
        <begin position="1057"/>
        <end position="1128"/>
    </location>
</feature>
<feature type="domain" description="Chitin-binding type-2" evidence="3">
    <location>
        <begin position="979"/>
        <end position="1057"/>
    </location>
</feature>
<sequence length="1128" mass="127013">MIITILISICLDNILVNSYAFPYHNIFPPPSSSSLLYQSSSPPQTSSFPLSFFPSPSQPHQFFSYRLPSMSVEQHRYFDSQSDNKLFPEQSPTLFTDSNGNELNLIARSNSNPFLHSPSMIVEKFATRQLSTDEPLDDFSQSFPIQSPPSAPLLLPFKSEWLYPTTNLLLSNRLSSASSQQQHQSYSTHQLPQTLPSSSQSFQAPFPASYPSILEPNQDIDQIQMESIGEPFNFLQDRSATSNNDLSSSLRSQWLQPPLFGLKFPMIPIIDPIKQSQSRASPSMNMIDDFNNSFRSLFANKDDEWQQNQTIPSISIIDLSNNNDSTKANVNGDDNGDDVLYVVQMDAKNPKNRIKTIKLNSKSASSSSSKNNRQSSSSPPSLTSSSLQSPWNGLIAGLRKKDFQKKSESNPQQSKQLNFKMRSKINDGYDLDAANNNNNERMVLPSSSFSSTPLSSPSLSLPKISTRIIDKEEAQSIMGRNRSKLKRSRLNGDRLPSPRLKSNGFNNLNDIILNSNDIDDNNKKNNNSDVTKAIRKLLNFSKLRSSFSSSCDLYSSFGQSRCLNNDFGDADDRFNGENLNLINGFNVVDFLERNSSNITTTSLAVNNRDNNNPRTIDDNGKFILNSIRFDNKTFPSYHYYTDDQNVLSGGDGDGRNNFNPDGNFGLRIASKDNTRSQENLNQNDPFVANALDSINPNRSLKFNKTTSADRIVDNRRTMKKMIGNNNFNDYNSFDRNRSPPQQRSLEKERSLSRHSIRNENNFDDHYYLSSSARSSSTSSLKFDNNYQDDGEKWNRTARKLSERKKPSSSTMITSRIVKKSSNPMRLINVSAKINVDDDKIVKGGRHRSNLGDQMTRPGKVFDEKLDSITARKVDGRKDTKEEVERNLKRQKKLKQLGNLLSMMTVPKQTTAEVKDHRSINKMDMEKLLTTMTLLTLKESTPKFSMKTSTNQSMIWDQSKQISRWSSIDSLESNYSSKISDLCEKNPNSFVADYENECKSYFYCGQSSPSSSLLIEGHHSLTVDNRSMIIQKFDCPSGARFSEERSSCVWYENVRCSEHKSGNSDPPLLSSTTTTRPSSVATTSFSSSPPPFIPSKAAINLKLEQSSSIEPSQSSTTPIDPNARNHRIE</sequence>
<dbReference type="Proteomes" id="UP000070412">
    <property type="component" value="Unassembled WGS sequence"/>
</dbReference>
<feature type="region of interest" description="Disordered" evidence="1">
    <location>
        <begin position="351"/>
        <end position="390"/>
    </location>
</feature>
<feature type="region of interest" description="Disordered" evidence="1">
    <location>
        <begin position="722"/>
        <end position="757"/>
    </location>
</feature>
<feature type="compositionally biased region" description="Basic and acidic residues" evidence="1">
    <location>
        <begin position="789"/>
        <end position="805"/>
    </location>
</feature>
<feature type="signal peptide" evidence="2">
    <location>
        <begin position="1"/>
        <end position="20"/>
    </location>
</feature>
<reference evidence="6" key="1">
    <citation type="journal article" date="2020" name="PLoS Negl. Trop. Dis.">
        <title>High-quality nuclear genome for Sarcoptes scabiei-A critical resource for a neglected parasite.</title>
        <authorList>
            <person name="Korhonen P.K."/>
            <person name="Gasser R.B."/>
            <person name="Ma G."/>
            <person name="Wang T."/>
            <person name="Stroehlein A.J."/>
            <person name="Young N.D."/>
            <person name="Ang C.S."/>
            <person name="Fernando D.D."/>
            <person name="Lu H.C."/>
            <person name="Taylor S."/>
            <person name="Reynolds S.L."/>
            <person name="Mofiz E."/>
            <person name="Najaraj S.H."/>
            <person name="Gowda H."/>
            <person name="Madugundu A."/>
            <person name="Renuse S."/>
            <person name="Holt D."/>
            <person name="Pandey A."/>
            <person name="Papenfuss A.T."/>
            <person name="Fischer K."/>
        </authorList>
    </citation>
    <scope>NUCLEOTIDE SEQUENCE [LARGE SCALE GENOMIC DNA]</scope>
</reference>
<dbReference type="InterPro" id="IPR036508">
    <property type="entry name" value="Chitin-bd_dom_sf"/>
</dbReference>
<dbReference type="EMBL" id="WVUK01000051">
    <property type="protein sequence ID" value="KAF7494880.1"/>
    <property type="molecule type" value="Genomic_DNA"/>
</dbReference>
<feature type="region of interest" description="Disordered" evidence="1">
    <location>
        <begin position="180"/>
        <end position="208"/>
    </location>
</feature>
<feature type="compositionally biased region" description="Low complexity" evidence="1">
    <location>
        <begin position="1063"/>
        <end position="1086"/>
    </location>
</feature>
<keyword evidence="2" id="KW-0732">Signal</keyword>
<feature type="compositionally biased region" description="Low complexity" evidence="1">
    <location>
        <begin position="1103"/>
        <end position="1118"/>
    </location>
</feature>
<dbReference type="AlphaFoldDB" id="A0A834VGI9"/>
<evidence type="ECO:0000313" key="5">
    <source>
        <dbReference type="EnsemblMetazoa" id="KAF7494880.1"/>
    </source>
</evidence>
<reference evidence="4" key="2">
    <citation type="submission" date="2020-01" db="EMBL/GenBank/DDBJ databases">
        <authorList>
            <person name="Korhonen P.K.K."/>
            <person name="Guangxu M.G."/>
            <person name="Wang T.W."/>
            <person name="Stroehlein A.J.S."/>
            <person name="Young N.D."/>
            <person name="Ang C.-S.A."/>
            <person name="Fernando D.W.F."/>
            <person name="Lu H.L."/>
            <person name="Taylor S.T."/>
            <person name="Ehtesham M.E.M."/>
            <person name="Najaraj S.H.N."/>
            <person name="Harsha G.H.G."/>
            <person name="Madugundu A.M."/>
            <person name="Renuse S.R."/>
            <person name="Holt D.H."/>
            <person name="Pandey A.P."/>
            <person name="Papenfuss A.P."/>
            <person name="Gasser R.B.G."/>
            <person name="Fischer K.F."/>
        </authorList>
    </citation>
    <scope>NUCLEOTIDE SEQUENCE</scope>
    <source>
        <strain evidence="4">SSS_KF_BRIS2020</strain>
    </source>
</reference>
<accession>A0A834VGI9</accession>